<organism evidence="4 5">
    <name type="scientific">Artemisia annua</name>
    <name type="common">Sweet wormwood</name>
    <dbReference type="NCBI Taxonomy" id="35608"/>
    <lineage>
        <taxon>Eukaryota</taxon>
        <taxon>Viridiplantae</taxon>
        <taxon>Streptophyta</taxon>
        <taxon>Embryophyta</taxon>
        <taxon>Tracheophyta</taxon>
        <taxon>Spermatophyta</taxon>
        <taxon>Magnoliopsida</taxon>
        <taxon>eudicotyledons</taxon>
        <taxon>Gunneridae</taxon>
        <taxon>Pentapetalae</taxon>
        <taxon>asterids</taxon>
        <taxon>campanulids</taxon>
        <taxon>Asterales</taxon>
        <taxon>Asteraceae</taxon>
        <taxon>Asteroideae</taxon>
        <taxon>Anthemideae</taxon>
        <taxon>Artemisiinae</taxon>
        <taxon>Artemisia</taxon>
    </lineage>
</organism>
<dbReference type="PANTHER" id="PTHR15503:SF42">
    <property type="entry name" value="ZINC FINGER, CCHC-TYPE, RETROTRANSPOSON GAG DOMAIN, ASPARTIC PEPTIDASE DOMAIN PROTEIN-RELATED"/>
    <property type="match status" value="1"/>
</dbReference>
<reference evidence="4 5" key="1">
    <citation type="journal article" date="2018" name="Mol. Plant">
        <title>The genome of Artemisia annua provides insight into the evolution of Asteraceae family and artemisinin biosynthesis.</title>
        <authorList>
            <person name="Shen Q."/>
            <person name="Zhang L."/>
            <person name="Liao Z."/>
            <person name="Wang S."/>
            <person name="Yan T."/>
            <person name="Shi P."/>
            <person name="Liu M."/>
            <person name="Fu X."/>
            <person name="Pan Q."/>
            <person name="Wang Y."/>
            <person name="Lv Z."/>
            <person name="Lu X."/>
            <person name="Zhang F."/>
            <person name="Jiang W."/>
            <person name="Ma Y."/>
            <person name="Chen M."/>
            <person name="Hao X."/>
            <person name="Li L."/>
            <person name="Tang Y."/>
            <person name="Lv G."/>
            <person name="Zhou Y."/>
            <person name="Sun X."/>
            <person name="Brodelius P.E."/>
            <person name="Rose J.K.C."/>
            <person name="Tang K."/>
        </authorList>
    </citation>
    <scope>NUCLEOTIDE SEQUENCE [LARGE SCALE GENOMIC DNA]</scope>
    <source>
        <strain evidence="5">cv. Huhao1</strain>
        <tissue evidence="4">Leaf</tissue>
    </source>
</reference>
<feature type="compositionally biased region" description="Basic and acidic residues" evidence="2">
    <location>
        <begin position="1"/>
        <end position="20"/>
    </location>
</feature>
<dbReference type="InterPro" id="IPR005162">
    <property type="entry name" value="Retrotrans_gag_dom"/>
</dbReference>
<dbReference type="InterPro" id="IPR001878">
    <property type="entry name" value="Znf_CCHC"/>
</dbReference>
<dbReference type="GO" id="GO:0003676">
    <property type="term" value="F:nucleic acid binding"/>
    <property type="evidence" value="ECO:0007669"/>
    <property type="project" value="InterPro"/>
</dbReference>
<comment type="caution">
    <text evidence="4">The sequence shown here is derived from an EMBL/GenBank/DDBJ whole genome shotgun (WGS) entry which is preliminary data.</text>
</comment>
<dbReference type="GO" id="GO:0008270">
    <property type="term" value="F:zinc ion binding"/>
    <property type="evidence" value="ECO:0007669"/>
    <property type="project" value="UniProtKB-KW"/>
</dbReference>
<keyword evidence="1" id="KW-0863">Zinc-finger</keyword>
<evidence type="ECO:0000313" key="4">
    <source>
        <dbReference type="EMBL" id="PWA62546.1"/>
    </source>
</evidence>
<evidence type="ECO:0000256" key="1">
    <source>
        <dbReference type="PROSITE-ProRule" id="PRU00047"/>
    </source>
</evidence>
<evidence type="ECO:0000313" key="5">
    <source>
        <dbReference type="Proteomes" id="UP000245207"/>
    </source>
</evidence>
<dbReference type="AlphaFoldDB" id="A0A2U1MMV3"/>
<feature type="compositionally biased region" description="Basic and acidic residues" evidence="2">
    <location>
        <begin position="271"/>
        <end position="302"/>
    </location>
</feature>
<dbReference type="Pfam" id="PF03732">
    <property type="entry name" value="Retrotrans_gag"/>
    <property type="match status" value="1"/>
</dbReference>
<feature type="region of interest" description="Disordered" evidence="2">
    <location>
        <begin position="1"/>
        <end position="47"/>
    </location>
</feature>
<keyword evidence="5" id="KW-1185">Reference proteome</keyword>
<dbReference type="PROSITE" id="PS50158">
    <property type="entry name" value="ZF_CCHC"/>
    <property type="match status" value="1"/>
</dbReference>
<keyword evidence="1" id="KW-0862">Zinc</keyword>
<dbReference type="PANTHER" id="PTHR15503">
    <property type="entry name" value="LDOC1 RELATED"/>
    <property type="match status" value="1"/>
</dbReference>
<protein>
    <submittedName>
        <fullName evidence="4">Zinc finger, CCHC-type, Retrotransposon gag domain protein</fullName>
    </submittedName>
</protein>
<proteinExistence type="predicted"/>
<evidence type="ECO:0000259" key="3">
    <source>
        <dbReference type="PROSITE" id="PS50158"/>
    </source>
</evidence>
<name>A0A2U1MMV3_ARTAN</name>
<dbReference type="OrthoDB" id="1725366at2759"/>
<dbReference type="SMART" id="SM00343">
    <property type="entry name" value="ZnF_C2HC"/>
    <property type="match status" value="1"/>
</dbReference>
<evidence type="ECO:0000256" key="2">
    <source>
        <dbReference type="SAM" id="MobiDB-lite"/>
    </source>
</evidence>
<keyword evidence="1" id="KW-0479">Metal-binding</keyword>
<feature type="domain" description="CCHC-type" evidence="3">
    <location>
        <begin position="330"/>
        <end position="345"/>
    </location>
</feature>
<dbReference type="InterPro" id="IPR032567">
    <property type="entry name" value="RTL1-rel"/>
</dbReference>
<dbReference type="Proteomes" id="UP000245207">
    <property type="component" value="Unassembled WGS sequence"/>
</dbReference>
<feature type="region of interest" description="Disordered" evidence="2">
    <location>
        <begin position="271"/>
        <end position="312"/>
    </location>
</feature>
<gene>
    <name evidence="4" type="ORF">CTI12_AA362950</name>
</gene>
<sequence>MDTPHPKEATKATASKHVESSESDAGGDGKGYESSSSSSTGDPSLNGFTVEQTKALDELLRKRVGKAIKQSMPYYVEKTTLNVQKMMQKEFEEFKKLGGFGKESKNDKATYRDFTACDVPKFTGILDPIVSNRWLTAVEGAFRTSGCEERKKVIYAINFLRDSARTWWEGKVYEKGVKELFSTEYAPVEEIDKIREEFQSLVQTNETVKELWKKFNDMVPYCPEYHNNEKLKVDKFQRMLNDEIREIISPFKCTTMEDLLSRARVRKADLMRKKNKEEKEPKRKQDYGDKEGKRAKYDDSKKGGGSQTKTPCKKCHKLHFGECRLNMRGCYKCGALTHLSKDCTKPMIACYGCNQIFAKGFFNMMNNDPTMKMNILTPNGYFDIDGLIIDDVVYGFEGVEWRMLYAWEGIFDGQKMILCHIGDTKFRLCLFNRGGIEINGHDLLNEEDLDFFYHIESIMDNDTSGIEDAHV</sequence>
<accession>A0A2U1MMV3</accession>
<dbReference type="EMBL" id="PKPP01004844">
    <property type="protein sequence ID" value="PWA62546.1"/>
    <property type="molecule type" value="Genomic_DNA"/>
</dbReference>